<feature type="domain" description="KIB1-4 beta-propeller" evidence="2">
    <location>
        <begin position="201"/>
        <end position="305"/>
    </location>
</feature>
<reference evidence="3" key="1">
    <citation type="submission" date="2020-01" db="EMBL/GenBank/DDBJ databases">
        <title>Genome sequence of Kobresia littledalei, the first chromosome-level genome in the family Cyperaceae.</title>
        <authorList>
            <person name="Qu G."/>
        </authorList>
    </citation>
    <scope>NUCLEOTIDE SEQUENCE</scope>
    <source>
        <strain evidence="3">C.B.Clarke</strain>
        <tissue evidence="3">Leaf</tissue>
    </source>
</reference>
<sequence>MTCWSDLTSDVLERITSFMPLGDYHRFSAVCKNWRLVANEKRYSPTPQLPWLVLGDEPGTRKRIFYNLSEDKHYAMDIPELYSRYICGSSHGWLVAIDINITGILINPFTREFYELPLFPQYDIGMFDTTPFKNVPTDYRNGYRGNTLDRLRVSVVHKAILSHDPKKRPDFTVMHDLDRFEGCTCFLEARRFILESIGVLKQSYLVNCFGYLLFVVWWHQPNEEGHFRTKYFEVIRPDFEKGEAYGLDTFDDHALFLGTNDSIFVDLSEVPGCNGKTDSIYFTDAAWRSSHEKFKFGWDDMGIFNMSNKTLETFYSHEIHHTRVGSPIWLTPNPW</sequence>
<dbReference type="CDD" id="cd09917">
    <property type="entry name" value="F-box_SF"/>
    <property type="match status" value="1"/>
</dbReference>
<dbReference type="InterPro" id="IPR005174">
    <property type="entry name" value="KIB1-4_b-propeller"/>
</dbReference>
<dbReference type="EMBL" id="SWLB01000024">
    <property type="protein sequence ID" value="KAF3323162.1"/>
    <property type="molecule type" value="Genomic_DNA"/>
</dbReference>
<comment type="caution">
    <text evidence="3">The sequence shown here is derived from an EMBL/GenBank/DDBJ whole genome shotgun (WGS) entry which is preliminary data.</text>
</comment>
<dbReference type="Gene3D" id="1.20.1280.50">
    <property type="match status" value="1"/>
</dbReference>
<evidence type="ECO:0000259" key="1">
    <source>
        <dbReference type="Pfam" id="PF00646"/>
    </source>
</evidence>
<dbReference type="Proteomes" id="UP000623129">
    <property type="component" value="Unassembled WGS sequence"/>
</dbReference>
<dbReference type="InterPro" id="IPR036047">
    <property type="entry name" value="F-box-like_dom_sf"/>
</dbReference>
<evidence type="ECO:0000259" key="2">
    <source>
        <dbReference type="Pfam" id="PF03478"/>
    </source>
</evidence>
<accession>A0A833QQR1</accession>
<keyword evidence="4" id="KW-1185">Reference proteome</keyword>
<feature type="domain" description="KIB1-4 beta-propeller" evidence="2">
    <location>
        <begin position="65"/>
        <end position="186"/>
    </location>
</feature>
<dbReference type="InterPro" id="IPR001810">
    <property type="entry name" value="F-box_dom"/>
</dbReference>
<dbReference type="PANTHER" id="PTHR44259">
    <property type="entry name" value="OS07G0183000 PROTEIN-RELATED"/>
    <property type="match status" value="1"/>
</dbReference>
<protein>
    <submittedName>
        <fullName evidence="3">F-box protein</fullName>
    </submittedName>
</protein>
<proteinExistence type="predicted"/>
<dbReference type="InterPro" id="IPR050942">
    <property type="entry name" value="F-box_BR-signaling"/>
</dbReference>
<name>A0A833QQR1_9POAL</name>
<dbReference type="Pfam" id="PF00646">
    <property type="entry name" value="F-box"/>
    <property type="match status" value="1"/>
</dbReference>
<dbReference type="SUPFAM" id="SSF81383">
    <property type="entry name" value="F-box domain"/>
    <property type="match status" value="1"/>
</dbReference>
<evidence type="ECO:0000313" key="4">
    <source>
        <dbReference type="Proteomes" id="UP000623129"/>
    </source>
</evidence>
<organism evidence="3 4">
    <name type="scientific">Carex littledalei</name>
    <dbReference type="NCBI Taxonomy" id="544730"/>
    <lineage>
        <taxon>Eukaryota</taxon>
        <taxon>Viridiplantae</taxon>
        <taxon>Streptophyta</taxon>
        <taxon>Embryophyta</taxon>
        <taxon>Tracheophyta</taxon>
        <taxon>Spermatophyta</taxon>
        <taxon>Magnoliopsida</taxon>
        <taxon>Liliopsida</taxon>
        <taxon>Poales</taxon>
        <taxon>Cyperaceae</taxon>
        <taxon>Cyperoideae</taxon>
        <taxon>Cariceae</taxon>
        <taxon>Carex</taxon>
        <taxon>Carex subgen. Euthyceras</taxon>
    </lineage>
</organism>
<gene>
    <name evidence="3" type="ORF">FCM35_KLT13151</name>
</gene>
<evidence type="ECO:0000313" key="3">
    <source>
        <dbReference type="EMBL" id="KAF3323162.1"/>
    </source>
</evidence>
<dbReference type="OrthoDB" id="723086at2759"/>
<dbReference type="Pfam" id="PF03478">
    <property type="entry name" value="Beta-prop_KIB1-4"/>
    <property type="match status" value="2"/>
</dbReference>
<feature type="domain" description="F-box" evidence="1">
    <location>
        <begin position="4"/>
        <end position="39"/>
    </location>
</feature>
<dbReference type="AlphaFoldDB" id="A0A833QQR1"/>